<dbReference type="STRING" id="44742.AXF13_12245"/>
<dbReference type="Proteomes" id="UP000069241">
    <property type="component" value="Chromosome"/>
</dbReference>
<dbReference type="InterPro" id="IPR058355">
    <property type="entry name" value="DUF8042"/>
</dbReference>
<reference evidence="4" key="1">
    <citation type="submission" date="2016-02" db="EMBL/GenBank/DDBJ databases">
        <authorList>
            <person name="Holder M.E."/>
            <person name="Ajami N.J."/>
            <person name="Petrosino J.F."/>
        </authorList>
    </citation>
    <scope>NUCLEOTIDE SEQUENCE [LARGE SCALE GENOMIC DNA]</scope>
    <source>
        <strain evidence="4">CCUG 45958</strain>
    </source>
</reference>
<dbReference type="Pfam" id="PF26154">
    <property type="entry name" value="DUF8042"/>
    <property type="match status" value="1"/>
</dbReference>
<keyword evidence="4" id="KW-1185">Reference proteome</keyword>
<sequence length="201" mass="22753">MIIVDGCKSDKEISNFANLEEVLTNLMDDEKMDDRVVTDVFVNNESFSEIYPHQAEDVSCDTITSVEVRSVPAAELAVDMSAEMGKVARMMGSGARNVARLFREASDTDALELFQDLLDVTRDFMGMLGVLRERYLGGADEEFTRKAEKLAELLSEMSDVLENEDWILLADLLEYEFLPLCDEWQEVSGHLHEQMVKRVAQ</sequence>
<organism evidence="3 4">
    <name type="scientific">Desulfovibrio fairfieldensis</name>
    <dbReference type="NCBI Taxonomy" id="44742"/>
    <lineage>
        <taxon>Bacteria</taxon>
        <taxon>Pseudomonadati</taxon>
        <taxon>Thermodesulfobacteriota</taxon>
        <taxon>Desulfovibrionia</taxon>
        <taxon>Desulfovibrionales</taxon>
        <taxon>Desulfovibrionaceae</taxon>
        <taxon>Desulfovibrio</taxon>
    </lineage>
</organism>
<feature type="domain" description="DUF8042" evidence="1">
    <location>
        <begin position="83"/>
        <end position="186"/>
    </location>
</feature>
<accession>A0A109W4R1</accession>
<dbReference type="InterPro" id="IPR058356">
    <property type="entry name" value="DUF8043"/>
</dbReference>
<dbReference type="KEGG" id="dfi:AXF13_12245"/>
<dbReference type="Pfam" id="PF26159">
    <property type="entry name" value="DUF8043"/>
    <property type="match status" value="1"/>
</dbReference>
<dbReference type="RefSeq" id="WP_008683340.1">
    <property type="nucleotide sequence ID" value="NZ_CP014229.1"/>
</dbReference>
<evidence type="ECO:0000313" key="3">
    <source>
        <dbReference type="EMBL" id="AMD90831.1"/>
    </source>
</evidence>
<evidence type="ECO:0000259" key="2">
    <source>
        <dbReference type="Pfam" id="PF26159"/>
    </source>
</evidence>
<protein>
    <submittedName>
        <fullName evidence="3">Uncharacterized protein</fullName>
    </submittedName>
</protein>
<evidence type="ECO:0000259" key="1">
    <source>
        <dbReference type="Pfam" id="PF26154"/>
    </source>
</evidence>
<dbReference type="EMBL" id="CP014229">
    <property type="protein sequence ID" value="AMD90831.1"/>
    <property type="molecule type" value="Genomic_DNA"/>
</dbReference>
<name>A0A109W4R1_9BACT</name>
<proteinExistence type="predicted"/>
<evidence type="ECO:0000313" key="4">
    <source>
        <dbReference type="Proteomes" id="UP000069241"/>
    </source>
</evidence>
<feature type="domain" description="DUF8043" evidence="2">
    <location>
        <begin position="1"/>
        <end position="71"/>
    </location>
</feature>
<gene>
    <name evidence="3" type="ORF">AXF13_12245</name>
</gene>
<dbReference type="AlphaFoldDB" id="A0A109W4R1"/>